<proteinExistence type="predicted"/>
<dbReference type="InterPro" id="IPR029063">
    <property type="entry name" value="SAM-dependent_MTases_sf"/>
</dbReference>
<reference evidence="2 3" key="1">
    <citation type="journal article" date="2016" name="Nat. Commun.">
        <title>Thousands of microbial genomes shed light on interconnected biogeochemical processes in an aquifer system.</title>
        <authorList>
            <person name="Anantharaman K."/>
            <person name="Brown C.T."/>
            <person name="Hug L.A."/>
            <person name="Sharon I."/>
            <person name="Castelle C.J."/>
            <person name="Probst A.J."/>
            <person name="Thomas B.C."/>
            <person name="Singh A."/>
            <person name="Wilkins M.J."/>
            <person name="Karaoz U."/>
            <person name="Brodie E.L."/>
            <person name="Williams K.H."/>
            <person name="Hubbard S.S."/>
            <person name="Banfield J.F."/>
        </authorList>
    </citation>
    <scope>NUCLEOTIDE SEQUENCE [LARGE SCALE GENOMIC DNA]</scope>
</reference>
<dbReference type="SUPFAM" id="SSF53335">
    <property type="entry name" value="S-adenosyl-L-methionine-dependent methyltransferases"/>
    <property type="match status" value="1"/>
</dbReference>
<evidence type="ECO:0000313" key="2">
    <source>
        <dbReference type="EMBL" id="OGG87270.1"/>
    </source>
</evidence>
<dbReference type="Gene3D" id="3.40.50.150">
    <property type="entry name" value="Vaccinia Virus protein VP39"/>
    <property type="match status" value="1"/>
</dbReference>
<dbReference type="AlphaFoldDB" id="A0A1F6FN36"/>
<comment type="caution">
    <text evidence="2">The sequence shown here is derived from an EMBL/GenBank/DDBJ whole genome shotgun (WGS) entry which is preliminary data.</text>
</comment>
<gene>
    <name evidence="2" type="ORF">A3B87_00155</name>
</gene>
<sequence>MYFMVRPSKTFLFNYLEKKLKRVNAAIGLDAASANFKNRAMFKTQKYYGLDINLEHLKNGLQKYNDQNTFGILADLAKLEQLPQNSVDLIVSTNTLYALPPDKRLAAIDNLCRLAAPQAQFLCDLPLDKEFERIKKMLHTNFKQVKIIYYKNIFSQIYEKIFERNGFLGSHPVAGTRPFRFLAWLISLTEYLTCKLSFLNKHVLFVAKTKKDHPDKNQFNLSNIRKINPKIFDLT</sequence>
<organism evidence="2 3">
    <name type="scientific">Candidatus Kuenenbacteria bacterium RIFCSPHIGHO2_02_FULL_39_13</name>
    <dbReference type="NCBI Taxonomy" id="1798561"/>
    <lineage>
        <taxon>Bacteria</taxon>
        <taxon>Candidatus Kueneniibacteriota</taxon>
    </lineage>
</organism>
<dbReference type="InterPro" id="IPR013216">
    <property type="entry name" value="Methyltransf_11"/>
</dbReference>
<dbReference type="Proteomes" id="UP000179136">
    <property type="component" value="Unassembled WGS sequence"/>
</dbReference>
<evidence type="ECO:0000259" key="1">
    <source>
        <dbReference type="Pfam" id="PF08241"/>
    </source>
</evidence>
<protein>
    <recommendedName>
        <fullName evidence="1">Methyltransferase type 11 domain-containing protein</fullName>
    </recommendedName>
</protein>
<accession>A0A1F6FN36</accession>
<dbReference type="EMBL" id="MFMW01000017">
    <property type="protein sequence ID" value="OGG87270.1"/>
    <property type="molecule type" value="Genomic_DNA"/>
</dbReference>
<dbReference type="CDD" id="cd02440">
    <property type="entry name" value="AdoMet_MTases"/>
    <property type="match status" value="1"/>
</dbReference>
<name>A0A1F6FN36_9BACT</name>
<evidence type="ECO:0000313" key="3">
    <source>
        <dbReference type="Proteomes" id="UP000179136"/>
    </source>
</evidence>
<dbReference type="STRING" id="1798561.A3B87_00155"/>
<dbReference type="GO" id="GO:0008757">
    <property type="term" value="F:S-adenosylmethionine-dependent methyltransferase activity"/>
    <property type="evidence" value="ECO:0007669"/>
    <property type="project" value="InterPro"/>
</dbReference>
<dbReference type="Pfam" id="PF08241">
    <property type="entry name" value="Methyltransf_11"/>
    <property type="match status" value="1"/>
</dbReference>
<feature type="domain" description="Methyltransferase type 11" evidence="1">
    <location>
        <begin position="40"/>
        <end position="122"/>
    </location>
</feature>